<dbReference type="EMBL" id="CP006986">
    <property type="protein sequence ID" value="AIC27144.1"/>
    <property type="molecule type" value="Genomic_DNA"/>
</dbReference>
<sequence>MPHIIIDYSRGAAERVVIDELTRAVHRRVRDGGLVKPTIVRTFAREATFSCVGDEHADNHFIQIIVRVAPGRPAETKRELLKAVLDAARNVAAPALQEGRLGLRADLYESDPNFAFQEIALA</sequence>
<dbReference type="EC" id="5.3.3.10" evidence="1"/>
<dbReference type="InterPro" id="IPR004220">
    <property type="entry name" value="5-COMe_2-OHmuconate_Isoase"/>
</dbReference>
<dbReference type="InterPro" id="IPR014347">
    <property type="entry name" value="Tautomerase/MIF_sf"/>
</dbReference>
<dbReference type="Gene3D" id="3.30.429.10">
    <property type="entry name" value="Macrophage Migration Inhibitory Factor"/>
    <property type="match status" value="1"/>
</dbReference>
<dbReference type="AlphaFoldDB" id="A0A060I0A4"/>
<reference evidence="1 2" key="1">
    <citation type="submission" date="2013-12" db="EMBL/GenBank/DDBJ databases">
        <title>Complete genome sequence of Rhizobium etli bv. mimosae IE4771.</title>
        <authorList>
            <person name="Bustos P."/>
            <person name="Santamaria R.I."/>
            <person name="Lozano L."/>
            <person name="Ormeno-Orrillo E."/>
            <person name="Rogel M.A."/>
            <person name="Romero D."/>
            <person name="Cevallos M.A."/>
            <person name="Martinez-Romero E."/>
            <person name="Gonzalez V."/>
        </authorList>
    </citation>
    <scope>NUCLEOTIDE SEQUENCE [LARGE SCALE GENOMIC DNA]</scope>
    <source>
        <strain evidence="1 2">IE4771</strain>
    </source>
</reference>
<proteinExistence type="predicted"/>
<dbReference type="OrthoDB" id="9814215at2"/>
<keyword evidence="1" id="KW-0413">Isomerase</keyword>
<accession>A0A060I0A4</accession>
<dbReference type="Pfam" id="PF02962">
    <property type="entry name" value="CHMI"/>
    <property type="match status" value="1"/>
</dbReference>
<evidence type="ECO:0000313" key="1">
    <source>
        <dbReference type="EMBL" id="AIC27144.1"/>
    </source>
</evidence>
<evidence type="ECO:0000313" key="2">
    <source>
        <dbReference type="Proteomes" id="UP000027180"/>
    </source>
</evidence>
<dbReference type="RefSeq" id="WP_038688654.1">
    <property type="nucleotide sequence ID" value="NZ_CP006986.1"/>
</dbReference>
<dbReference type="PANTHER" id="PTHR37950">
    <property type="entry name" value="4-HYDROXYPHENYLACETATE CATABOLISM PROTEIN"/>
    <property type="match status" value="1"/>
</dbReference>
<dbReference type="Proteomes" id="UP000027180">
    <property type="component" value="Chromosome"/>
</dbReference>
<protein>
    <submittedName>
        <fullName evidence="1">5-carboxymethyl-2-hydroxymuconate delta isomerase protein</fullName>
        <ecNumber evidence="1">5.3.3.10</ecNumber>
    </submittedName>
</protein>
<dbReference type="GO" id="GO:0008704">
    <property type="term" value="F:5-carboxymethyl-2-hydroxymuconate delta-isomerase activity"/>
    <property type="evidence" value="ECO:0007669"/>
    <property type="project" value="UniProtKB-EC"/>
</dbReference>
<gene>
    <name evidence="1" type="ORF">IE4771_CH02032</name>
</gene>
<dbReference type="CDD" id="cd00580">
    <property type="entry name" value="CHMI"/>
    <property type="match status" value="1"/>
</dbReference>
<dbReference type="PANTHER" id="PTHR37950:SF1">
    <property type="entry name" value="4-HYDROXYPHENYLACETATE CATABOLISM PROTEIN"/>
    <property type="match status" value="1"/>
</dbReference>
<dbReference type="HOGENOM" id="CLU_139188_0_0_5"/>
<name>A0A060I0A4_RHIET</name>
<dbReference type="KEGG" id="rei:IE4771_CH02032"/>
<dbReference type="SUPFAM" id="SSF55331">
    <property type="entry name" value="Tautomerase/MIF"/>
    <property type="match status" value="1"/>
</dbReference>
<organism evidence="1 2">
    <name type="scientific">Rhizobium etli bv. mimosae str. IE4771</name>
    <dbReference type="NCBI Taxonomy" id="1432050"/>
    <lineage>
        <taxon>Bacteria</taxon>
        <taxon>Pseudomonadati</taxon>
        <taxon>Pseudomonadota</taxon>
        <taxon>Alphaproteobacteria</taxon>
        <taxon>Hyphomicrobiales</taxon>
        <taxon>Rhizobiaceae</taxon>
        <taxon>Rhizobium/Agrobacterium group</taxon>
        <taxon>Rhizobium</taxon>
    </lineage>
</organism>